<evidence type="ECO:0000256" key="4">
    <source>
        <dbReference type="ARBA" id="ARBA00022692"/>
    </source>
</evidence>
<dbReference type="EMBL" id="LT795071">
    <property type="protein sequence ID" value="SJX65661.1"/>
    <property type="molecule type" value="Genomic_DNA"/>
</dbReference>
<feature type="transmembrane region" description="Helical" evidence="10">
    <location>
        <begin position="100"/>
        <end position="118"/>
    </location>
</feature>
<dbReference type="GO" id="GO:0005351">
    <property type="term" value="F:carbohydrate:proton symporter activity"/>
    <property type="evidence" value="ECO:0007669"/>
    <property type="project" value="TreeGrafter"/>
</dbReference>
<feature type="transmembrane region" description="Helical" evidence="10">
    <location>
        <begin position="158"/>
        <end position="176"/>
    </location>
</feature>
<evidence type="ECO:0000256" key="5">
    <source>
        <dbReference type="ARBA" id="ARBA00022989"/>
    </source>
</evidence>
<dbReference type="PROSITE" id="PS00217">
    <property type="entry name" value="SUGAR_TRANSPORT_2"/>
    <property type="match status" value="1"/>
</dbReference>
<organism evidence="12 13">
    <name type="scientific">Sporisorium reilianum f. sp. reilianum</name>
    <dbReference type="NCBI Taxonomy" id="72559"/>
    <lineage>
        <taxon>Eukaryota</taxon>
        <taxon>Fungi</taxon>
        <taxon>Dikarya</taxon>
        <taxon>Basidiomycota</taxon>
        <taxon>Ustilaginomycotina</taxon>
        <taxon>Ustilaginomycetes</taxon>
        <taxon>Ustilaginales</taxon>
        <taxon>Ustilaginaceae</taxon>
        <taxon>Sporisorium</taxon>
    </lineage>
</organism>
<keyword evidence="3 8" id="KW-0813">Transport</keyword>
<name>A0A2N8ULE8_9BASI</name>
<evidence type="ECO:0000256" key="10">
    <source>
        <dbReference type="SAM" id="Phobius"/>
    </source>
</evidence>
<evidence type="ECO:0000313" key="12">
    <source>
        <dbReference type="EMBL" id="SJX65661.1"/>
    </source>
</evidence>
<dbReference type="Proteomes" id="UP000239563">
    <property type="component" value="Chromosome XVIII"/>
</dbReference>
<feature type="region of interest" description="Disordered" evidence="9">
    <location>
        <begin position="522"/>
        <end position="542"/>
    </location>
</feature>
<proteinExistence type="inferred from homology"/>
<dbReference type="NCBIfam" id="TIGR00879">
    <property type="entry name" value="SP"/>
    <property type="match status" value="1"/>
</dbReference>
<feature type="transmembrane region" description="Helical" evidence="10">
    <location>
        <begin position="456"/>
        <end position="474"/>
    </location>
</feature>
<protein>
    <submittedName>
        <fullName evidence="12">Probable sugar transporter</fullName>
    </submittedName>
</protein>
<evidence type="ECO:0000256" key="3">
    <source>
        <dbReference type="ARBA" id="ARBA00022448"/>
    </source>
</evidence>
<feature type="domain" description="Major facilitator superfamily (MFS) profile" evidence="11">
    <location>
        <begin position="32"/>
        <end position="478"/>
    </location>
</feature>
<evidence type="ECO:0000256" key="6">
    <source>
        <dbReference type="ARBA" id="ARBA00023136"/>
    </source>
</evidence>
<evidence type="ECO:0000313" key="13">
    <source>
        <dbReference type="Proteomes" id="UP000239563"/>
    </source>
</evidence>
<evidence type="ECO:0000256" key="2">
    <source>
        <dbReference type="ARBA" id="ARBA00010992"/>
    </source>
</evidence>
<evidence type="ECO:0000256" key="9">
    <source>
        <dbReference type="SAM" id="MobiDB-lite"/>
    </source>
</evidence>
<dbReference type="PANTHER" id="PTHR48022:SF28">
    <property type="entry name" value="MAJOR FACILITATOR SUPERFAMILY (MFS) PROFILE DOMAIN-CONTAINING PROTEIN-RELATED"/>
    <property type="match status" value="1"/>
</dbReference>
<evidence type="ECO:0000256" key="8">
    <source>
        <dbReference type="RuleBase" id="RU003346"/>
    </source>
</evidence>
<evidence type="ECO:0000256" key="1">
    <source>
        <dbReference type="ARBA" id="ARBA00004141"/>
    </source>
</evidence>
<dbReference type="Gene3D" id="1.20.1250.20">
    <property type="entry name" value="MFS general substrate transporter like domains"/>
    <property type="match status" value="1"/>
</dbReference>
<dbReference type="FunFam" id="1.20.1250.20:FF:000090">
    <property type="entry name" value="MFS sugar transporter, putative"/>
    <property type="match status" value="1"/>
</dbReference>
<keyword evidence="12" id="KW-0762">Sugar transport</keyword>
<dbReference type="InterPro" id="IPR003663">
    <property type="entry name" value="Sugar/inositol_transpt"/>
</dbReference>
<dbReference type="PANTHER" id="PTHR48022">
    <property type="entry name" value="PLASTIDIC GLUCOSE TRANSPORTER 4"/>
    <property type="match status" value="1"/>
</dbReference>
<feature type="transmembrane region" description="Helical" evidence="10">
    <location>
        <begin position="283"/>
        <end position="304"/>
    </location>
</feature>
<dbReference type="GO" id="GO:0016020">
    <property type="term" value="C:membrane"/>
    <property type="evidence" value="ECO:0007669"/>
    <property type="project" value="UniProtKB-SubCell"/>
</dbReference>
<dbReference type="InterPro" id="IPR020846">
    <property type="entry name" value="MFS_dom"/>
</dbReference>
<evidence type="ECO:0000256" key="7">
    <source>
        <dbReference type="ARBA" id="ARBA00049119"/>
    </source>
</evidence>
<dbReference type="PROSITE" id="PS50850">
    <property type="entry name" value="MFS"/>
    <property type="match status" value="1"/>
</dbReference>
<keyword evidence="6 10" id="KW-0472">Membrane</keyword>
<accession>A0A2N8ULE8</accession>
<gene>
    <name evidence="12" type="ORF">SRS1_16289</name>
</gene>
<dbReference type="InterPro" id="IPR005829">
    <property type="entry name" value="Sugar_transporter_CS"/>
</dbReference>
<sequence length="542" mass="58411">MGSGYHYNPRRISNDYFGVDVGLRGKALLSVITASCAGGFLLVGYDNGVMGGIVGLGEFNKTFNNPDANTIGNIVSLYEIGCFIGALATFVVGDVLGRRRTILISSLFMIAGAIIQAASSTVGVMIAGRIICGLGMGAINSTVPILQAETSPAVSRGQLVAIDLTVLNFGIVISYWVDYAFGFSGLTGSKIWRIPIALQCVFIAVLMLTTLVIPDSPRWLAKKGRHEEAIAVLERLHDASIDSPEVQKSYAGIQQAIEHERAASNTGWRSLVASDNIQTRKRLFLACFIQAAQQLSGINALIYYSGTLFSKSVGLDNKKSALMAGGLNMCLILGSTISIFLIDRVGRKKLLIPCIAGMSAVMCAQTGLVKVIQDKLAQGLTANANYGRAASAMLFVFEFFFSLGFQATVWLIPSEVLPLLIRTKGSALSTASNWIFNFAVVKFTPSALENIGWKTYIVFAILNACWVPVIYFMLPETKGRSLEEIDELFATDNWHIDNTHAAADTKAAAHRNLDVEYADIDTGSQKGSHKDEAVVTSTLDSR</sequence>
<comment type="similarity">
    <text evidence="2 8">Belongs to the major facilitator superfamily. Sugar transporter (TC 2.A.1.1) family.</text>
</comment>
<dbReference type="PRINTS" id="PR00171">
    <property type="entry name" value="SUGRTRNSPORT"/>
</dbReference>
<feature type="transmembrane region" description="Helical" evidence="10">
    <location>
        <begin position="27"/>
        <end position="45"/>
    </location>
</feature>
<keyword evidence="5 10" id="KW-1133">Transmembrane helix</keyword>
<dbReference type="SUPFAM" id="SSF103473">
    <property type="entry name" value="MFS general substrate transporter"/>
    <property type="match status" value="1"/>
</dbReference>
<dbReference type="InterPro" id="IPR036259">
    <property type="entry name" value="MFS_trans_sf"/>
</dbReference>
<dbReference type="Pfam" id="PF00083">
    <property type="entry name" value="Sugar_tr"/>
    <property type="match status" value="1"/>
</dbReference>
<feature type="transmembrane region" description="Helical" evidence="10">
    <location>
        <begin position="71"/>
        <end position="93"/>
    </location>
</feature>
<comment type="catalytic activity">
    <reaction evidence="7">
        <text>myo-inositol(out) + H(+)(out) = myo-inositol(in) + H(+)(in)</text>
        <dbReference type="Rhea" id="RHEA:60364"/>
        <dbReference type="ChEBI" id="CHEBI:15378"/>
        <dbReference type="ChEBI" id="CHEBI:17268"/>
    </reaction>
</comment>
<dbReference type="InterPro" id="IPR005828">
    <property type="entry name" value="MFS_sugar_transport-like"/>
</dbReference>
<dbReference type="AlphaFoldDB" id="A0A2N8ULE8"/>
<feature type="transmembrane region" description="Helical" evidence="10">
    <location>
        <begin position="392"/>
        <end position="413"/>
    </location>
</feature>
<evidence type="ECO:0000259" key="11">
    <source>
        <dbReference type="PROSITE" id="PS50850"/>
    </source>
</evidence>
<feature type="transmembrane region" description="Helical" evidence="10">
    <location>
        <begin position="196"/>
        <end position="213"/>
    </location>
</feature>
<reference evidence="12 13" key="1">
    <citation type="submission" date="2017-02" db="EMBL/GenBank/DDBJ databases">
        <authorList>
            <person name="Peterson S.W."/>
        </authorList>
    </citation>
    <scope>NUCLEOTIDE SEQUENCE [LARGE SCALE GENOMIC DNA]</scope>
    <source>
        <strain evidence="12 13">SRS1_H2-8</strain>
    </source>
</reference>
<keyword evidence="4 10" id="KW-0812">Transmembrane</keyword>
<feature type="transmembrane region" description="Helical" evidence="10">
    <location>
        <begin position="324"/>
        <end position="343"/>
    </location>
</feature>
<feature type="transmembrane region" description="Helical" evidence="10">
    <location>
        <begin position="124"/>
        <end position="146"/>
    </location>
</feature>
<comment type="subcellular location">
    <subcellularLocation>
        <location evidence="1">Membrane</location>
        <topology evidence="1">Multi-pass membrane protein</topology>
    </subcellularLocation>
</comment>
<dbReference type="InterPro" id="IPR050360">
    <property type="entry name" value="MFS_Sugar_Transporters"/>
</dbReference>